<feature type="compositionally biased region" description="Basic and acidic residues" evidence="1">
    <location>
        <begin position="211"/>
        <end position="225"/>
    </location>
</feature>
<feature type="compositionally biased region" description="Basic and acidic residues" evidence="1">
    <location>
        <begin position="27"/>
        <end position="50"/>
    </location>
</feature>
<organism evidence="2 3">
    <name type="scientific">Phytomonospora endophytica</name>
    <dbReference type="NCBI Taxonomy" id="714109"/>
    <lineage>
        <taxon>Bacteria</taxon>
        <taxon>Bacillati</taxon>
        <taxon>Actinomycetota</taxon>
        <taxon>Actinomycetes</taxon>
        <taxon>Micromonosporales</taxon>
        <taxon>Micromonosporaceae</taxon>
        <taxon>Phytomonospora</taxon>
    </lineage>
</organism>
<name>A0A841FK83_9ACTN</name>
<sequence>MRNDATENLHNDEPTREQQKKQPASAKKTDAVGRPSTEDKKAADTAKKTPAETASMTPSFSDSAKTKPATASNEAGGSAMSPREPEVYSRTPVPTDRPADADLPDGDKASTGAPDHADRPAATEHIPSSGKADADSTSTTPSKTEPHKSSAPVKTEATKSPVPAKTEADKSPAPVKTEADKGPTPTKDSDLTTPAAGRAEAELKTPAPTKADSDLKAPASSRHDGPVTADPAHQENAAPARAFGRAEVTDPGEQNSLLPKGSRDDLRERWQALQMRFVDDPRTAANDAGALVEESLGRLRTALDDRKRELDGWDSGNGTTDTERLRLAVRNYRELLDNVLGH</sequence>
<reference evidence="2 3" key="1">
    <citation type="submission" date="2020-08" db="EMBL/GenBank/DDBJ databases">
        <title>Genomic Encyclopedia of Type Strains, Phase IV (KMG-IV): sequencing the most valuable type-strain genomes for metagenomic binning, comparative biology and taxonomic classification.</title>
        <authorList>
            <person name="Goeker M."/>
        </authorList>
    </citation>
    <scope>NUCLEOTIDE SEQUENCE [LARGE SCALE GENOMIC DNA]</scope>
    <source>
        <strain evidence="2 3">YIM 65646</strain>
    </source>
</reference>
<accession>A0A841FK83</accession>
<feature type="compositionally biased region" description="Basic and acidic residues" evidence="1">
    <location>
        <begin position="1"/>
        <end position="20"/>
    </location>
</feature>
<evidence type="ECO:0000256" key="1">
    <source>
        <dbReference type="SAM" id="MobiDB-lite"/>
    </source>
</evidence>
<dbReference type="RefSeq" id="WP_184789111.1">
    <property type="nucleotide sequence ID" value="NZ_BONT01000046.1"/>
</dbReference>
<keyword evidence="3" id="KW-1185">Reference proteome</keyword>
<proteinExistence type="predicted"/>
<feature type="compositionally biased region" description="Basic and acidic residues" evidence="1">
    <location>
        <begin position="97"/>
        <end position="108"/>
    </location>
</feature>
<feature type="compositionally biased region" description="Polar residues" evidence="1">
    <location>
        <begin position="55"/>
        <end position="75"/>
    </location>
</feature>
<feature type="region of interest" description="Disordered" evidence="1">
    <location>
        <begin position="1"/>
        <end position="264"/>
    </location>
</feature>
<dbReference type="EMBL" id="JACHGT010000008">
    <property type="protein sequence ID" value="MBB6036284.1"/>
    <property type="molecule type" value="Genomic_DNA"/>
</dbReference>
<protein>
    <submittedName>
        <fullName evidence="2">Uncharacterized protein</fullName>
    </submittedName>
</protein>
<evidence type="ECO:0000313" key="2">
    <source>
        <dbReference type="EMBL" id="MBB6036284.1"/>
    </source>
</evidence>
<gene>
    <name evidence="2" type="ORF">HNR73_004152</name>
</gene>
<dbReference type="AlphaFoldDB" id="A0A841FK83"/>
<evidence type="ECO:0000313" key="3">
    <source>
        <dbReference type="Proteomes" id="UP000548476"/>
    </source>
</evidence>
<dbReference type="Proteomes" id="UP000548476">
    <property type="component" value="Unassembled WGS sequence"/>
</dbReference>
<comment type="caution">
    <text evidence="2">The sequence shown here is derived from an EMBL/GenBank/DDBJ whole genome shotgun (WGS) entry which is preliminary data.</text>
</comment>